<gene>
    <name evidence="2" type="ORF">Thpro_022089</name>
</gene>
<feature type="transmembrane region" description="Helical" evidence="1">
    <location>
        <begin position="17"/>
        <end position="36"/>
    </location>
</feature>
<proteinExistence type="predicted"/>
<dbReference type="OrthoDB" id="5793896at2"/>
<dbReference type="AlphaFoldDB" id="A0A1A6C328"/>
<keyword evidence="1" id="KW-0472">Membrane</keyword>
<name>A0A1A6C328_9GAMM</name>
<keyword evidence="1" id="KW-1133">Transmembrane helix</keyword>
<evidence type="ECO:0000313" key="3">
    <source>
        <dbReference type="Proteomes" id="UP000029273"/>
    </source>
</evidence>
<dbReference type="Proteomes" id="UP000029273">
    <property type="component" value="Unassembled WGS sequence"/>
</dbReference>
<keyword evidence="3" id="KW-1185">Reference proteome</keyword>
<comment type="caution">
    <text evidence="2">The sequence shown here is derived from an EMBL/GenBank/DDBJ whole genome shotgun (WGS) entry which is preliminary data.</text>
</comment>
<evidence type="ECO:0000256" key="1">
    <source>
        <dbReference type="SAM" id="Phobius"/>
    </source>
</evidence>
<feature type="transmembrane region" description="Helical" evidence="1">
    <location>
        <begin position="172"/>
        <end position="190"/>
    </location>
</feature>
<feature type="transmembrane region" description="Helical" evidence="1">
    <location>
        <begin position="147"/>
        <end position="166"/>
    </location>
</feature>
<reference evidence="2 3" key="1">
    <citation type="journal article" date="2014" name="Genome Announc.">
        <title>Draft Genome Sequence of the Iron-Oxidizing, Acidophilic, and Halotolerant 'Thiobacillus prosperus' Type Strain DSM 5130.</title>
        <authorList>
            <person name="Ossandon F.J."/>
            <person name="Cardenas J.P."/>
            <person name="Corbett M."/>
            <person name="Quatrini R."/>
            <person name="Holmes D.S."/>
            <person name="Watkin E."/>
        </authorList>
    </citation>
    <scope>NUCLEOTIDE SEQUENCE [LARGE SCALE GENOMIC DNA]</scope>
    <source>
        <strain evidence="2 3">DSM 5130</strain>
    </source>
</reference>
<protein>
    <recommendedName>
        <fullName evidence="4">DUF4400 domain-containing protein</fullName>
    </recommendedName>
</protein>
<dbReference type="InterPro" id="IPR022266">
    <property type="entry name" value="DtrJ-like"/>
</dbReference>
<dbReference type="RefSeq" id="WP_065089612.1">
    <property type="nucleotide sequence ID" value="NZ_JQSG02000004.1"/>
</dbReference>
<keyword evidence="1" id="KW-0812">Transmembrane</keyword>
<dbReference type="Pfam" id="PF14348">
    <property type="entry name" value="DtrJ-like"/>
    <property type="match status" value="1"/>
</dbReference>
<sequence>MAGGGNKGGGFDRKRKLVGIWVVSWIAIVLFSPLPWLEALQHAQESATGSELGLGTVAFFDHMALHATRAIYASTGLANVYQQATGFFRERLESGYMGLYLFMWRLFFFMGVAILFSPVLAGALFDGMIARRILQWRYEYTSTARHTMARSTVLWAIDLALLLVALPIPLPPAVVISGYLLVAVSLRWWAASMQKRI</sequence>
<accession>A0A1A6C328</accession>
<feature type="transmembrane region" description="Helical" evidence="1">
    <location>
        <begin position="102"/>
        <end position="126"/>
    </location>
</feature>
<organism evidence="2 3">
    <name type="scientific">Acidihalobacter prosperus</name>
    <dbReference type="NCBI Taxonomy" id="160660"/>
    <lineage>
        <taxon>Bacteria</taxon>
        <taxon>Pseudomonadati</taxon>
        <taxon>Pseudomonadota</taxon>
        <taxon>Gammaproteobacteria</taxon>
        <taxon>Chromatiales</taxon>
        <taxon>Ectothiorhodospiraceae</taxon>
        <taxon>Acidihalobacter</taxon>
    </lineage>
</organism>
<evidence type="ECO:0008006" key="4">
    <source>
        <dbReference type="Google" id="ProtNLM"/>
    </source>
</evidence>
<dbReference type="EMBL" id="JQSG02000004">
    <property type="protein sequence ID" value="OBS08972.1"/>
    <property type="molecule type" value="Genomic_DNA"/>
</dbReference>
<evidence type="ECO:0000313" key="2">
    <source>
        <dbReference type="EMBL" id="OBS08972.1"/>
    </source>
</evidence>